<evidence type="ECO:0000313" key="4">
    <source>
        <dbReference type="EMBL" id="APC47132.1"/>
    </source>
</evidence>
<dbReference type="Proteomes" id="UP000182945">
    <property type="component" value="Chromosome"/>
</dbReference>
<dbReference type="Gene3D" id="3.40.630.30">
    <property type="match status" value="1"/>
</dbReference>
<dbReference type="Pfam" id="PF00583">
    <property type="entry name" value="Acetyltransf_1"/>
    <property type="match status" value="1"/>
</dbReference>
<dbReference type="KEGG" id="vhl:BME96_02575"/>
<evidence type="ECO:0000256" key="2">
    <source>
        <dbReference type="ARBA" id="ARBA00023315"/>
    </source>
</evidence>
<dbReference type="InterPro" id="IPR016181">
    <property type="entry name" value="Acyl_CoA_acyltransferase"/>
</dbReference>
<dbReference type="GO" id="GO:0016747">
    <property type="term" value="F:acyltransferase activity, transferring groups other than amino-acyl groups"/>
    <property type="evidence" value="ECO:0007669"/>
    <property type="project" value="InterPro"/>
</dbReference>
<dbReference type="Gene3D" id="1.10.287.900">
    <property type="entry name" value="The crystal structure of the spermine/spermidine acetyltransferase from enterococcus faecali"/>
    <property type="match status" value="1"/>
</dbReference>
<organism evidence="4 5">
    <name type="scientific">Virgibacillus halodenitrificans</name>
    <name type="common">Bacillus halodenitrificans</name>
    <dbReference type="NCBI Taxonomy" id="1482"/>
    <lineage>
        <taxon>Bacteria</taxon>
        <taxon>Bacillati</taxon>
        <taxon>Bacillota</taxon>
        <taxon>Bacilli</taxon>
        <taxon>Bacillales</taxon>
        <taxon>Bacillaceae</taxon>
        <taxon>Virgibacillus</taxon>
    </lineage>
</organism>
<keyword evidence="2" id="KW-0012">Acyltransferase</keyword>
<protein>
    <submittedName>
        <fullName evidence="4">Spermidine acetyltransferase</fullName>
    </submittedName>
</protein>
<dbReference type="PROSITE" id="PS51186">
    <property type="entry name" value="GNAT"/>
    <property type="match status" value="1"/>
</dbReference>
<name>A0AAC9IWM7_VIRHA</name>
<dbReference type="CDD" id="cd04301">
    <property type="entry name" value="NAT_SF"/>
    <property type="match status" value="1"/>
</dbReference>
<dbReference type="AlphaFoldDB" id="A0AAC9IWM7"/>
<dbReference type="InterPro" id="IPR027455">
    <property type="entry name" value="Sper_AcTfrase_N"/>
</dbReference>
<reference evidence="4 5" key="1">
    <citation type="submission" date="2016-11" db="EMBL/GenBank/DDBJ databases">
        <title>Complete genome sequencing of Virgibacillus halodenitrificans PDB-F2.</title>
        <authorList>
            <person name="Sun Z."/>
            <person name="Zhou Y."/>
            <person name="Li H."/>
        </authorList>
    </citation>
    <scope>NUCLEOTIDE SEQUENCE [LARGE SCALE GENOMIC DNA]</scope>
    <source>
        <strain evidence="4 5">PDB-F2</strain>
    </source>
</reference>
<dbReference type="InterPro" id="IPR000182">
    <property type="entry name" value="GNAT_dom"/>
</dbReference>
<evidence type="ECO:0000256" key="1">
    <source>
        <dbReference type="ARBA" id="ARBA00022679"/>
    </source>
</evidence>
<feature type="domain" description="N-acetyltransferase" evidence="3">
    <location>
        <begin position="3"/>
        <end position="145"/>
    </location>
</feature>
<keyword evidence="1" id="KW-0808">Transferase</keyword>
<dbReference type="PANTHER" id="PTHR43420">
    <property type="entry name" value="ACETYLTRANSFERASE"/>
    <property type="match status" value="1"/>
</dbReference>
<sequence>MEIEIHDVSKNNLQEILQLHVAASQENFVESTRQCLEEARECTQYKPVGLYADGEPVGFSMYGYFPREQRLWLDRFLIDEHFQGKGMGTIFLQAMLDTLKKEYPAQAIYLSVYENNLQAIYLYEKFGFKFIDERDINGEKIMKLETAMR</sequence>
<dbReference type="EMBL" id="CP017962">
    <property type="protein sequence ID" value="APC47132.1"/>
    <property type="molecule type" value="Genomic_DNA"/>
</dbReference>
<dbReference type="SUPFAM" id="SSF55729">
    <property type="entry name" value="Acyl-CoA N-acyltransferases (Nat)"/>
    <property type="match status" value="1"/>
</dbReference>
<proteinExistence type="predicted"/>
<evidence type="ECO:0000313" key="5">
    <source>
        <dbReference type="Proteomes" id="UP000182945"/>
    </source>
</evidence>
<evidence type="ECO:0000259" key="3">
    <source>
        <dbReference type="PROSITE" id="PS51186"/>
    </source>
</evidence>
<gene>
    <name evidence="4" type="ORF">BME96_02575</name>
</gene>
<dbReference type="PANTHER" id="PTHR43420:SF47">
    <property type="entry name" value="N-ACETYLTRANSFERASE DOMAIN-CONTAINING PROTEIN"/>
    <property type="match status" value="1"/>
</dbReference>
<dbReference type="GeneID" id="71513267"/>
<accession>A0AAC9IWM7</accession>
<dbReference type="RefSeq" id="WP_071648195.1">
    <property type="nucleotide sequence ID" value="NZ_CP017962.1"/>
</dbReference>
<dbReference type="InterPro" id="IPR050680">
    <property type="entry name" value="YpeA/RimI_acetyltransf"/>
</dbReference>